<sequence length="78" mass="8662">MPREFRAESWSSNETLCRLSQVISNAADVAAPLISQHHIRLTVEHPIGDPYVDCDPVRFAQMVDNLLHNACKFTPSGG</sequence>
<dbReference type="Proteomes" id="UP000494115">
    <property type="component" value="Unassembled WGS sequence"/>
</dbReference>
<keyword evidence="2" id="KW-1185">Reference proteome</keyword>
<dbReference type="EMBL" id="CADIKM010000039">
    <property type="protein sequence ID" value="CAB3800670.1"/>
    <property type="molecule type" value="Genomic_DNA"/>
</dbReference>
<organism evidence="1 2">
    <name type="scientific">Pararobbsia alpina</name>
    <dbReference type="NCBI Taxonomy" id="621374"/>
    <lineage>
        <taxon>Bacteria</taxon>
        <taxon>Pseudomonadati</taxon>
        <taxon>Pseudomonadota</taxon>
        <taxon>Betaproteobacteria</taxon>
        <taxon>Burkholderiales</taxon>
        <taxon>Burkholderiaceae</taxon>
        <taxon>Pararobbsia</taxon>
    </lineage>
</organism>
<dbReference type="Gene3D" id="3.30.565.10">
    <property type="entry name" value="Histidine kinase-like ATPase, C-terminal domain"/>
    <property type="match status" value="1"/>
</dbReference>
<gene>
    <name evidence="1" type="ORF">LMG28138_04889</name>
</gene>
<dbReference type="SUPFAM" id="SSF55874">
    <property type="entry name" value="ATPase domain of HSP90 chaperone/DNA topoisomerase II/histidine kinase"/>
    <property type="match status" value="1"/>
</dbReference>
<proteinExistence type="predicted"/>
<evidence type="ECO:0000313" key="2">
    <source>
        <dbReference type="Proteomes" id="UP000494115"/>
    </source>
</evidence>
<accession>A0A6S7DB84</accession>
<reference evidence="1 2" key="1">
    <citation type="submission" date="2020-04" db="EMBL/GenBank/DDBJ databases">
        <authorList>
            <person name="De Canck E."/>
        </authorList>
    </citation>
    <scope>NUCLEOTIDE SEQUENCE [LARGE SCALE GENOMIC DNA]</scope>
    <source>
        <strain evidence="1 2">LMG 28138</strain>
    </source>
</reference>
<evidence type="ECO:0000313" key="1">
    <source>
        <dbReference type="EMBL" id="CAB3800670.1"/>
    </source>
</evidence>
<protein>
    <submittedName>
        <fullName evidence="1">Uncharacterized protein</fullName>
    </submittedName>
</protein>
<name>A0A6S7DB84_9BURK</name>
<dbReference type="AlphaFoldDB" id="A0A6S7DB84"/>
<dbReference type="InterPro" id="IPR036890">
    <property type="entry name" value="HATPase_C_sf"/>
</dbReference>